<sequence length="153" mass="17163">MSGNDPYISKCLVCSTEVTTSIFGLDACRACAAFFKRSIIAGKTFVCRQGDRKCAIGKEVKFTCRRCRFDACIAVGMEYEPPNERNNEGTRSASLDSDELSPSTSNNESLLFRIGRTYNASLDDRRHRELKLFEGLVDPKFAPHPTQKIYLCD</sequence>
<feature type="non-terminal residue" evidence="11">
    <location>
        <position position="153"/>
    </location>
</feature>
<dbReference type="GO" id="GO:0008270">
    <property type="term" value="F:zinc ion binding"/>
    <property type="evidence" value="ECO:0007669"/>
    <property type="project" value="UniProtKB-KW"/>
</dbReference>
<feature type="region of interest" description="Disordered" evidence="9">
    <location>
        <begin position="83"/>
        <end position="106"/>
    </location>
</feature>
<dbReference type="InterPro" id="IPR013088">
    <property type="entry name" value="Znf_NHR/GATA"/>
</dbReference>
<evidence type="ECO:0000313" key="12">
    <source>
        <dbReference type="Proteomes" id="UP001432322"/>
    </source>
</evidence>
<reference evidence="11" key="1">
    <citation type="submission" date="2023-10" db="EMBL/GenBank/DDBJ databases">
        <title>Genome assembly of Pristionchus species.</title>
        <authorList>
            <person name="Yoshida K."/>
            <person name="Sommer R.J."/>
        </authorList>
    </citation>
    <scope>NUCLEOTIDE SEQUENCE</scope>
    <source>
        <strain evidence="11">RS5133</strain>
    </source>
</reference>
<dbReference type="PROSITE" id="PS51030">
    <property type="entry name" value="NUCLEAR_REC_DBD_2"/>
    <property type="match status" value="1"/>
</dbReference>
<dbReference type="PANTHER" id="PTHR46011:SF6">
    <property type="entry name" value="HIGH ZINC ACTIVATED NUCLEAR RECEPTOR PROTEIN"/>
    <property type="match status" value="1"/>
</dbReference>
<dbReference type="SMART" id="SM00399">
    <property type="entry name" value="ZnF_C4"/>
    <property type="match status" value="1"/>
</dbReference>
<keyword evidence="12" id="KW-1185">Reference proteome</keyword>
<keyword evidence="2" id="KW-0863">Zinc-finger</keyword>
<keyword evidence="1" id="KW-0479">Metal-binding</keyword>
<feature type="compositionally biased region" description="Polar residues" evidence="9">
    <location>
        <begin position="89"/>
        <end position="106"/>
    </location>
</feature>
<dbReference type="GO" id="GO:0043565">
    <property type="term" value="F:sequence-specific DNA binding"/>
    <property type="evidence" value="ECO:0007669"/>
    <property type="project" value="InterPro"/>
</dbReference>
<evidence type="ECO:0000313" key="11">
    <source>
        <dbReference type="EMBL" id="GMT22785.1"/>
    </source>
</evidence>
<gene>
    <name evidence="11" type="ORF">PFISCL1PPCAC_14082</name>
</gene>
<dbReference type="InterPro" id="IPR001628">
    <property type="entry name" value="Znf_hrmn_rcpt"/>
</dbReference>
<evidence type="ECO:0000256" key="9">
    <source>
        <dbReference type="SAM" id="MobiDB-lite"/>
    </source>
</evidence>
<evidence type="ECO:0000256" key="2">
    <source>
        <dbReference type="ARBA" id="ARBA00022771"/>
    </source>
</evidence>
<dbReference type="Proteomes" id="UP001432322">
    <property type="component" value="Unassembled WGS sequence"/>
</dbReference>
<name>A0AAV5VXJ5_9BILA</name>
<dbReference type="GO" id="GO:0003700">
    <property type="term" value="F:DNA-binding transcription factor activity"/>
    <property type="evidence" value="ECO:0007669"/>
    <property type="project" value="InterPro"/>
</dbReference>
<comment type="caution">
    <text evidence="11">The sequence shown here is derived from an EMBL/GenBank/DDBJ whole genome shotgun (WGS) entry which is preliminary data.</text>
</comment>
<keyword evidence="7" id="KW-0675">Receptor</keyword>
<keyword evidence="3" id="KW-0862">Zinc</keyword>
<dbReference type="PRINTS" id="PR00047">
    <property type="entry name" value="STROIDFINGER"/>
</dbReference>
<evidence type="ECO:0000256" key="4">
    <source>
        <dbReference type="ARBA" id="ARBA00023015"/>
    </source>
</evidence>
<keyword evidence="4" id="KW-0805">Transcription regulation</keyword>
<evidence type="ECO:0000256" key="7">
    <source>
        <dbReference type="ARBA" id="ARBA00023170"/>
    </source>
</evidence>
<dbReference type="Gene3D" id="3.30.50.10">
    <property type="entry name" value="Erythroid Transcription Factor GATA-1, subunit A"/>
    <property type="match status" value="1"/>
</dbReference>
<proteinExistence type="predicted"/>
<dbReference type="AlphaFoldDB" id="A0AAV5VXJ5"/>
<protein>
    <recommendedName>
        <fullName evidence="10">Nuclear receptor domain-containing protein</fullName>
    </recommendedName>
</protein>
<evidence type="ECO:0000259" key="10">
    <source>
        <dbReference type="PROSITE" id="PS51030"/>
    </source>
</evidence>
<dbReference type="GO" id="GO:0005634">
    <property type="term" value="C:nucleus"/>
    <property type="evidence" value="ECO:0007669"/>
    <property type="project" value="TreeGrafter"/>
</dbReference>
<organism evidence="11 12">
    <name type="scientific">Pristionchus fissidentatus</name>
    <dbReference type="NCBI Taxonomy" id="1538716"/>
    <lineage>
        <taxon>Eukaryota</taxon>
        <taxon>Metazoa</taxon>
        <taxon>Ecdysozoa</taxon>
        <taxon>Nematoda</taxon>
        <taxon>Chromadorea</taxon>
        <taxon>Rhabditida</taxon>
        <taxon>Rhabditina</taxon>
        <taxon>Diplogasteromorpha</taxon>
        <taxon>Diplogasteroidea</taxon>
        <taxon>Neodiplogasteridae</taxon>
        <taxon>Pristionchus</taxon>
    </lineage>
</organism>
<dbReference type="SUPFAM" id="SSF57716">
    <property type="entry name" value="Glucocorticoid receptor-like (DNA-binding domain)"/>
    <property type="match status" value="1"/>
</dbReference>
<dbReference type="EMBL" id="BTSY01000004">
    <property type="protein sequence ID" value="GMT22785.1"/>
    <property type="molecule type" value="Genomic_DNA"/>
</dbReference>
<keyword evidence="8" id="KW-0539">Nucleus</keyword>
<dbReference type="Pfam" id="PF00105">
    <property type="entry name" value="zf-C4"/>
    <property type="match status" value="1"/>
</dbReference>
<evidence type="ECO:0000256" key="8">
    <source>
        <dbReference type="ARBA" id="ARBA00023242"/>
    </source>
</evidence>
<evidence type="ECO:0000256" key="1">
    <source>
        <dbReference type="ARBA" id="ARBA00022723"/>
    </source>
</evidence>
<keyword evidence="5" id="KW-0238">DNA-binding</keyword>
<evidence type="ECO:0000256" key="5">
    <source>
        <dbReference type="ARBA" id="ARBA00023125"/>
    </source>
</evidence>
<accession>A0AAV5VXJ5</accession>
<evidence type="ECO:0000256" key="3">
    <source>
        <dbReference type="ARBA" id="ARBA00022833"/>
    </source>
</evidence>
<feature type="domain" description="Nuclear receptor" evidence="10">
    <location>
        <begin position="8"/>
        <end position="84"/>
    </location>
</feature>
<evidence type="ECO:0000256" key="6">
    <source>
        <dbReference type="ARBA" id="ARBA00023163"/>
    </source>
</evidence>
<dbReference type="PANTHER" id="PTHR46011">
    <property type="entry name" value="NUCLEAR HORMONE RECEPTOR FAMILY MEMBER NHR-86-RELATED"/>
    <property type="match status" value="1"/>
</dbReference>
<keyword evidence="6" id="KW-0804">Transcription</keyword>